<sequence>MLPEIKAPKDLAPCLCHSPAEDPKSYRPIPFKILERMVHSRIEPVVDSQLPREQAGFRRGRSTADQVTLLCQDIEHSFQDNEKAGVVYLDLTAAYDTVWHRGLHLKLLRTIPDRHMVKFIMETLSNRSFILQTSSGQCSRLRRLKNGVPQGSVLSPMLFNVYIHNLPDTASRKYGYADDLAIMLSQPMWKAMEEGLNEDMGTLVNMTTLDGTDVLAEKADRREFIDPLKKMLTLDADKRVTPMKTLHHPFVTMSHLLHFPHSSQ</sequence>
<dbReference type="InterPro" id="IPR000477">
    <property type="entry name" value="RT_dom"/>
</dbReference>
<evidence type="ECO:0000313" key="2">
    <source>
        <dbReference type="EMBL" id="KAJ3586368.1"/>
    </source>
</evidence>
<dbReference type="CDD" id="cd01650">
    <property type="entry name" value="RT_nLTR_like"/>
    <property type="match status" value="1"/>
</dbReference>
<dbReference type="PROSITE" id="PS50878">
    <property type="entry name" value="RT_POL"/>
    <property type="match status" value="1"/>
</dbReference>
<dbReference type="InterPro" id="IPR043502">
    <property type="entry name" value="DNA/RNA_pol_sf"/>
</dbReference>
<dbReference type="InterPro" id="IPR052560">
    <property type="entry name" value="RdDP_mobile_element"/>
</dbReference>
<keyword evidence="3" id="KW-1185">Reference proteome</keyword>
<evidence type="ECO:0000313" key="3">
    <source>
        <dbReference type="Proteomes" id="UP001148018"/>
    </source>
</evidence>
<dbReference type="PANTHER" id="PTHR36688">
    <property type="entry name" value="ENDO/EXONUCLEASE/PHOSPHATASE DOMAIN-CONTAINING PROTEIN"/>
    <property type="match status" value="1"/>
</dbReference>
<reference evidence="2" key="1">
    <citation type="submission" date="2022-07" db="EMBL/GenBank/DDBJ databases">
        <title>Chromosome-level genome of Muraenolepis orangiensis.</title>
        <authorList>
            <person name="Kim J."/>
        </authorList>
    </citation>
    <scope>NUCLEOTIDE SEQUENCE</scope>
    <source>
        <strain evidence="2">KU_S4_2022</strain>
        <tissue evidence="2">Muscle</tissue>
    </source>
</reference>
<organism evidence="2 3">
    <name type="scientific">Muraenolepis orangiensis</name>
    <name type="common">Patagonian moray cod</name>
    <dbReference type="NCBI Taxonomy" id="630683"/>
    <lineage>
        <taxon>Eukaryota</taxon>
        <taxon>Metazoa</taxon>
        <taxon>Chordata</taxon>
        <taxon>Craniata</taxon>
        <taxon>Vertebrata</taxon>
        <taxon>Euteleostomi</taxon>
        <taxon>Actinopterygii</taxon>
        <taxon>Neopterygii</taxon>
        <taxon>Teleostei</taxon>
        <taxon>Neoteleostei</taxon>
        <taxon>Acanthomorphata</taxon>
        <taxon>Zeiogadaria</taxon>
        <taxon>Gadariae</taxon>
        <taxon>Gadiformes</taxon>
        <taxon>Muraenolepidoidei</taxon>
        <taxon>Muraenolepididae</taxon>
        <taxon>Muraenolepis</taxon>
    </lineage>
</organism>
<evidence type="ECO:0000259" key="1">
    <source>
        <dbReference type="PROSITE" id="PS50878"/>
    </source>
</evidence>
<accession>A0A9Q0DF13</accession>
<dbReference type="Pfam" id="PF00078">
    <property type="entry name" value="RVT_1"/>
    <property type="match status" value="1"/>
</dbReference>
<gene>
    <name evidence="2" type="ORF">NHX12_012767</name>
</gene>
<name>A0A9Q0DF13_9TELE</name>
<dbReference type="SUPFAM" id="SSF56672">
    <property type="entry name" value="DNA/RNA polymerases"/>
    <property type="match status" value="1"/>
</dbReference>
<feature type="domain" description="Reverse transcriptase" evidence="1">
    <location>
        <begin position="1"/>
        <end position="257"/>
    </location>
</feature>
<comment type="caution">
    <text evidence="2">The sequence shown here is derived from an EMBL/GenBank/DDBJ whole genome shotgun (WGS) entry which is preliminary data.</text>
</comment>
<proteinExistence type="predicted"/>
<protein>
    <recommendedName>
        <fullName evidence="1">Reverse transcriptase domain-containing protein</fullName>
    </recommendedName>
</protein>
<dbReference type="Proteomes" id="UP001148018">
    <property type="component" value="Unassembled WGS sequence"/>
</dbReference>
<dbReference type="OrthoDB" id="416454at2759"/>
<dbReference type="EMBL" id="JANIIK010000117">
    <property type="protein sequence ID" value="KAJ3586368.1"/>
    <property type="molecule type" value="Genomic_DNA"/>
</dbReference>
<dbReference type="PANTHER" id="PTHR36688:SF1">
    <property type="entry name" value="ENDONUCLEASE_EXONUCLEASE_PHOSPHATASE DOMAIN-CONTAINING PROTEIN"/>
    <property type="match status" value="1"/>
</dbReference>
<dbReference type="AlphaFoldDB" id="A0A9Q0DF13"/>
<dbReference type="Gene3D" id="1.10.510.10">
    <property type="entry name" value="Transferase(Phosphotransferase) domain 1"/>
    <property type="match status" value="1"/>
</dbReference>